<dbReference type="InterPro" id="IPR004043">
    <property type="entry name" value="LCCL"/>
</dbReference>
<reference evidence="4 5" key="1">
    <citation type="journal article" date="2024" name="Commun. Biol.">
        <title>Comparative genomic analysis of thermophilic fungi reveals convergent evolutionary adaptations and gene losses.</title>
        <authorList>
            <person name="Steindorff A.S."/>
            <person name="Aguilar-Pontes M.V."/>
            <person name="Robinson A.J."/>
            <person name="Andreopoulos B."/>
            <person name="LaButti K."/>
            <person name="Kuo A."/>
            <person name="Mondo S."/>
            <person name="Riley R."/>
            <person name="Otillar R."/>
            <person name="Haridas S."/>
            <person name="Lipzen A."/>
            <person name="Grimwood J."/>
            <person name="Schmutz J."/>
            <person name="Clum A."/>
            <person name="Reid I.D."/>
            <person name="Moisan M.C."/>
            <person name="Butler G."/>
            <person name="Nguyen T.T.M."/>
            <person name="Dewar K."/>
            <person name="Conant G."/>
            <person name="Drula E."/>
            <person name="Henrissat B."/>
            <person name="Hansel C."/>
            <person name="Singer S."/>
            <person name="Hutchinson M.I."/>
            <person name="de Vries R.P."/>
            <person name="Natvig D.O."/>
            <person name="Powell A.J."/>
            <person name="Tsang A."/>
            <person name="Grigoriev I.V."/>
        </authorList>
    </citation>
    <scope>NUCLEOTIDE SEQUENCE [LARGE SCALE GENOMIC DNA]</scope>
    <source>
        <strain evidence="4 5">CBS 620.91</strain>
    </source>
</reference>
<feature type="transmembrane region" description="Helical" evidence="2">
    <location>
        <begin position="420"/>
        <end position="438"/>
    </location>
</feature>
<gene>
    <name evidence="4" type="ORF">VTJ49DRAFT_3419</name>
</gene>
<dbReference type="Gene3D" id="2.170.130.20">
    <property type="entry name" value="LCCL-like domain"/>
    <property type="match status" value="1"/>
</dbReference>
<feature type="compositionally biased region" description="Basic residues" evidence="1">
    <location>
        <begin position="53"/>
        <end position="65"/>
    </location>
</feature>
<keyword evidence="2" id="KW-0812">Transmembrane</keyword>
<evidence type="ECO:0000256" key="1">
    <source>
        <dbReference type="SAM" id="MobiDB-lite"/>
    </source>
</evidence>
<dbReference type="SMART" id="SM00603">
    <property type="entry name" value="LCCL"/>
    <property type="match status" value="1"/>
</dbReference>
<feature type="transmembrane region" description="Helical" evidence="2">
    <location>
        <begin position="340"/>
        <end position="358"/>
    </location>
</feature>
<dbReference type="Proteomes" id="UP001583172">
    <property type="component" value="Unassembled WGS sequence"/>
</dbReference>
<dbReference type="PANTHER" id="PTHR31331:SF8">
    <property type="entry name" value="LCCL DOMAIN PROTEIN (AFU_ORTHOLOGUE AFUA_5G02970)"/>
    <property type="match status" value="1"/>
</dbReference>
<feature type="region of interest" description="Disordered" evidence="1">
    <location>
        <begin position="30"/>
        <end position="65"/>
    </location>
</feature>
<feature type="domain" description="LCCL" evidence="3">
    <location>
        <begin position="160"/>
        <end position="267"/>
    </location>
</feature>
<comment type="caution">
    <text evidence="4">The sequence shown here is derived from an EMBL/GenBank/DDBJ whole genome shotgun (WGS) entry which is preliminary data.</text>
</comment>
<name>A0ABR3V7M4_HUMIN</name>
<protein>
    <recommendedName>
        <fullName evidence="3">LCCL domain-containing protein</fullName>
    </recommendedName>
</protein>
<dbReference type="PANTHER" id="PTHR31331">
    <property type="entry name" value="LCCL DOMAIN PROTEIN (AFU_ORTHOLOGUE AFUA_5G08630)"/>
    <property type="match status" value="1"/>
</dbReference>
<feature type="transmembrane region" description="Helical" evidence="2">
    <location>
        <begin position="450"/>
        <end position="472"/>
    </location>
</feature>
<keyword evidence="2" id="KW-0472">Membrane</keyword>
<feature type="transmembrane region" description="Helical" evidence="2">
    <location>
        <begin position="387"/>
        <end position="408"/>
    </location>
</feature>
<proteinExistence type="predicted"/>
<dbReference type="Pfam" id="PF03815">
    <property type="entry name" value="LCCL"/>
    <property type="match status" value="1"/>
</dbReference>
<sequence>MTVRHNDKAAFTGREDEVDEEAQLLNEDYEQFELSSPGADPDTASRHPPGQPSHHRRPSSHPFFPRHRTPRWLAWLHGPDPPRIQSLRPCLPSVQELPVRALHAVLPRSWHRAVLFALFVVAWAVSLAGPALISRTSNGGDVQVRHLACDESLWRPGNECGLEGVNCRPFGNASFAFRCPRGCAGAKVMHRQHFVGREEIEGEVLPPVVGGGSGSPFRGDSSICRAAIHAGVIGDEGGRRSSACGVVTLAGEYYQYFSSSANGVKSMGFGSHFPLSFTVAKADEGLRCVDGRWMSIPATVFLSILLALFTTSPAVFFFTVFLGLFAQVALVDDPLPLAPMAPYIERLIPALLVALLVYRTCIRRTLSPPASASGPDSRPATTNLTKLLLWLLPAWLGALATHIAPYFLTDDSPARRVPTPVIAGLSVLIFIILLALQTRTFYLESRLPGYLAFYAAVCLALAILAAPILHLLPAHHTLAVLLLPVSAARTAPSMVLQGLLTGVFVHGAATRGFGSGKVLVPITWLGTGTGYGEADSGGSHGGSSYGGEAAETTSKIPLPDLVPALVERLSNGTWTEDPASFAEAGLRLWLGWRALKDPDVEFEVEDRRSGARRKEKIAGVSVLVNDVEMFRGWFSEKPLEEQVFRYLRHPPGEQVHLDEYFRFGFVTESGKALGYTEAGTWFANGTFSQGEGYW</sequence>
<dbReference type="InterPro" id="IPR051957">
    <property type="entry name" value="CRISP-LCCL_domain"/>
</dbReference>
<accession>A0ABR3V7M4</accession>
<keyword evidence="2" id="KW-1133">Transmembrane helix</keyword>
<dbReference type="InterPro" id="IPR036609">
    <property type="entry name" value="LCCL_sf"/>
</dbReference>
<organism evidence="4 5">
    <name type="scientific">Humicola insolens</name>
    <name type="common">Soft-rot fungus</name>
    <dbReference type="NCBI Taxonomy" id="85995"/>
    <lineage>
        <taxon>Eukaryota</taxon>
        <taxon>Fungi</taxon>
        <taxon>Dikarya</taxon>
        <taxon>Ascomycota</taxon>
        <taxon>Pezizomycotina</taxon>
        <taxon>Sordariomycetes</taxon>
        <taxon>Sordariomycetidae</taxon>
        <taxon>Sordariales</taxon>
        <taxon>Chaetomiaceae</taxon>
        <taxon>Mycothermus</taxon>
    </lineage>
</organism>
<dbReference type="SUPFAM" id="SSF69848">
    <property type="entry name" value="LCCL domain"/>
    <property type="match status" value="1"/>
</dbReference>
<evidence type="ECO:0000256" key="2">
    <source>
        <dbReference type="SAM" id="Phobius"/>
    </source>
</evidence>
<keyword evidence="5" id="KW-1185">Reference proteome</keyword>
<evidence type="ECO:0000313" key="5">
    <source>
        <dbReference type="Proteomes" id="UP001583172"/>
    </source>
</evidence>
<evidence type="ECO:0000259" key="3">
    <source>
        <dbReference type="PROSITE" id="PS50820"/>
    </source>
</evidence>
<evidence type="ECO:0000313" key="4">
    <source>
        <dbReference type="EMBL" id="KAL1837755.1"/>
    </source>
</evidence>
<feature type="transmembrane region" description="Helical" evidence="2">
    <location>
        <begin position="300"/>
        <end position="328"/>
    </location>
</feature>
<dbReference type="EMBL" id="JAZGSY010000265">
    <property type="protein sequence ID" value="KAL1837755.1"/>
    <property type="molecule type" value="Genomic_DNA"/>
</dbReference>
<dbReference type="PROSITE" id="PS50820">
    <property type="entry name" value="LCCL"/>
    <property type="match status" value="1"/>
</dbReference>